<evidence type="ECO:0000313" key="2">
    <source>
        <dbReference type="Proteomes" id="UP001431783"/>
    </source>
</evidence>
<name>A0AAW1UT72_9CUCU</name>
<keyword evidence="2" id="KW-1185">Reference proteome</keyword>
<sequence length="124" mass="14349">MNLFFGALNAERTLTSLKECKGEPRGSTFDKAFGVRYDILKRNIYTNLHGYSLRLPTKPVQRLFRTHFSNNRMLQLWNELPGSMVTAPRVTAYKNRLDSYHHGRLNINKTHGIKAASKFVTVHR</sequence>
<evidence type="ECO:0000313" key="1">
    <source>
        <dbReference type="EMBL" id="KAK9883160.1"/>
    </source>
</evidence>
<comment type="caution">
    <text evidence="1">The sequence shown here is derived from an EMBL/GenBank/DDBJ whole genome shotgun (WGS) entry which is preliminary data.</text>
</comment>
<dbReference type="Proteomes" id="UP001431783">
    <property type="component" value="Unassembled WGS sequence"/>
</dbReference>
<reference evidence="1 2" key="1">
    <citation type="submission" date="2023-03" db="EMBL/GenBank/DDBJ databases">
        <title>Genome insight into feeding habits of ladybird beetles.</title>
        <authorList>
            <person name="Li H.-S."/>
            <person name="Huang Y.-H."/>
            <person name="Pang H."/>
        </authorList>
    </citation>
    <scope>NUCLEOTIDE SEQUENCE [LARGE SCALE GENOMIC DNA]</scope>
    <source>
        <strain evidence="1">SYSU_2023b</strain>
        <tissue evidence="1">Whole body</tissue>
    </source>
</reference>
<organism evidence="1 2">
    <name type="scientific">Henosepilachna vigintioctopunctata</name>
    <dbReference type="NCBI Taxonomy" id="420089"/>
    <lineage>
        <taxon>Eukaryota</taxon>
        <taxon>Metazoa</taxon>
        <taxon>Ecdysozoa</taxon>
        <taxon>Arthropoda</taxon>
        <taxon>Hexapoda</taxon>
        <taxon>Insecta</taxon>
        <taxon>Pterygota</taxon>
        <taxon>Neoptera</taxon>
        <taxon>Endopterygota</taxon>
        <taxon>Coleoptera</taxon>
        <taxon>Polyphaga</taxon>
        <taxon>Cucujiformia</taxon>
        <taxon>Coccinelloidea</taxon>
        <taxon>Coccinellidae</taxon>
        <taxon>Epilachninae</taxon>
        <taxon>Epilachnini</taxon>
        <taxon>Henosepilachna</taxon>
    </lineage>
</organism>
<dbReference type="EMBL" id="JARQZJ010000091">
    <property type="protein sequence ID" value="KAK9883160.1"/>
    <property type="molecule type" value="Genomic_DNA"/>
</dbReference>
<dbReference type="AlphaFoldDB" id="A0AAW1UT72"/>
<proteinExistence type="predicted"/>
<protein>
    <submittedName>
        <fullName evidence="1">Uncharacterized protein</fullName>
    </submittedName>
</protein>
<accession>A0AAW1UT72</accession>
<gene>
    <name evidence="1" type="ORF">WA026_001360</name>
</gene>